<dbReference type="InterPro" id="IPR011006">
    <property type="entry name" value="CheY-like_superfamily"/>
</dbReference>
<dbReference type="InterPro" id="IPR035965">
    <property type="entry name" value="PAS-like_dom_sf"/>
</dbReference>
<dbReference type="SMART" id="SM00448">
    <property type="entry name" value="REC"/>
    <property type="match status" value="1"/>
</dbReference>
<dbReference type="InterPro" id="IPR001610">
    <property type="entry name" value="PAC"/>
</dbReference>
<dbReference type="SMART" id="SM00086">
    <property type="entry name" value="PAC"/>
    <property type="match status" value="2"/>
</dbReference>
<feature type="domain" description="PAC" evidence="12">
    <location>
        <begin position="229"/>
        <end position="280"/>
    </location>
</feature>
<keyword evidence="5" id="KW-0808">Transferase</keyword>
<evidence type="ECO:0000259" key="12">
    <source>
        <dbReference type="PROSITE" id="PS50113"/>
    </source>
</evidence>
<dbReference type="InterPro" id="IPR004358">
    <property type="entry name" value="Sig_transdc_His_kin-like_C"/>
</dbReference>
<dbReference type="PRINTS" id="PR00344">
    <property type="entry name" value="BCTRLSENSOR"/>
</dbReference>
<evidence type="ECO:0000256" key="5">
    <source>
        <dbReference type="ARBA" id="ARBA00022679"/>
    </source>
</evidence>
<evidence type="ECO:0000256" key="1">
    <source>
        <dbReference type="ARBA" id="ARBA00000085"/>
    </source>
</evidence>
<reference evidence="14" key="1">
    <citation type="journal article" date="2019" name="Int. J. Syst. Evol. Microbiol.">
        <title>The Global Catalogue of Microorganisms (GCM) 10K type strain sequencing project: providing services to taxonomists for standard genome sequencing and annotation.</title>
        <authorList>
            <consortium name="The Broad Institute Genomics Platform"/>
            <consortium name="The Broad Institute Genome Sequencing Center for Infectious Disease"/>
            <person name="Wu L."/>
            <person name="Ma J."/>
        </authorList>
    </citation>
    <scope>NUCLEOTIDE SEQUENCE [LARGE SCALE GENOMIC DNA]</scope>
    <source>
        <strain evidence="14">YIM 94188</strain>
    </source>
</reference>
<keyword evidence="7" id="KW-0902">Two-component regulatory system</keyword>
<evidence type="ECO:0000256" key="3">
    <source>
        <dbReference type="ARBA" id="ARBA00012438"/>
    </source>
</evidence>
<organism evidence="13 14">
    <name type="scientific">Nocardioides vastitatis</name>
    <dbReference type="NCBI Taxonomy" id="2568655"/>
    <lineage>
        <taxon>Bacteria</taxon>
        <taxon>Bacillati</taxon>
        <taxon>Actinomycetota</taxon>
        <taxon>Actinomycetes</taxon>
        <taxon>Propionibacteriales</taxon>
        <taxon>Nocardioidaceae</taxon>
        <taxon>Nocardioides</taxon>
    </lineage>
</organism>
<feature type="modified residue" description="4-aspartylphosphate" evidence="8">
    <location>
        <position position="57"/>
    </location>
</feature>
<evidence type="ECO:0000256" key="4">
    <source>
        <dbReference type="ARBA" id="ARBA00022553"/>
    </source>
</evidence>
<evidence type="ECO:0000256" key="6">
    <source>
        <dbReference type="ARBA" id="ARBA00022777"/>
    </source>
</evidence>
<comment type="subcellular location">
    <subcellularLocation>
        <location evidence="2">Cell membrane</location>
    </subcellularLocation>
</comment>
<dbReference type="Pfam" id="PF08448">
    <property type="entry name" value="PAS_4"/>
    <property type="match status" value="1"/>
</dbReference>
<dbReference type="InterPro" id="IPR001789">
    <property type="entry name" value="Sig_transdc_resp-reg_receiver"/>
</dbReference>
<evidence type="ECO:0000259" key="10">
    <source>
        <dbReference type="PROSITE" id="PS50110"/>
    </source>
</evidence>
<feature type="domain" description="PAC" evidence="12">
    <location>
        <begin position="352"/>
        <end position="404"/>
    </location>
</feature>
<feature type="domain" description="Histidine kinase" evidence="9">
    <location>
        <begin position="415"/>
        <end position="624"/>
    </location>
</feature>
<dbReference type="CDD" id="cd00082">
    <property type="entry name" value="HisKA"/>
    <property type="match status" value="1"/>
</dbReference>
<dbReference type="PROSITE" id="PS50109">
    <property type="entry name" value="HIS_KIN"/>
    <property type="match status" value="1"/>
</dbReference>
<comment type="catalytic activity">
    <reaction evidence="1">
        <text>ATP + protein L-histidine = ADP + protein N-phospho-L-histidine.</text>
        <dbReference type="EC" id="2.7.13.3"/>
    </reaction>
</comment>
<dbReference type="InterPro" id="IPR003594">
    <property type="entry name" value="HATPase_dom"/>
</dbReference>
<dbReference type="SMART" id="SM00388">
    <property type="entry name" value="HisKA"/>
    <property type="match status" value="1"/>
</dbReference>
<dbReference type="NCBIfam" id="TIGR00229">
    <property type="entry name" value="sensory_box"/>
    <property type="match status" value="2"/>
</dbReference>
<gene>
    <name evidence="13" type="ORF">ACFPQB_00355</name>
</gene>
<dbReference type="Gene3D" id="3.40.50.2300">
    <property type="match status" value="1"/>
</dbReference>
<dbReference type="CDD" id="cd17541">
    <property type="entry name" value="REC_CheB-like"/>
    <property type="match status" value="1"/>
</dbReference>
<dbReference type="InterPro" id="IPR013656">
    <property type="entry name" value="PAS_4"/>
</dbReference>
<dbReference type="SUPFAM" id="SSF55785">
    <property type="entry name" value="PYP-like sensor domain (PAS domain)"/>
    <property type="match status" value="2"/>
</dbReference>
<dbReference type="EC" id="2.7.13.3" evidence="3"/>
<evidence type="ECO:0000259" key="11">
    <source>
        <dbReference type="PROSITE" id="PS50112"/>
    </source>
</evidence>
<evidence type="ECO:0000313" key="13">
    <source>
        <dbReference type="EMBL" id="MFC5727350.1"/>
    </source>
</evidence>
<dbReference type="InterPro" id="IPR005467">
    <property type="entry name" value="His_kinase_dom"/>
</dbReference>
<dbReference type="CDD" id="cd00130">
    <property type="entry name" value="PAS"/>
    <property type="match status" value="1"/>
</dbReference>
<evidence type="ECO:0000256" key="8">
    <source>
        <dbReference type="PROSITE-ProRule" id="PRU00169"/>
    </source>
</evidence>
<protein>
    <recommendedName>
        <fullName evidence="3">histidine kinase</fullName>
        <ecNumber evidence="3">2.7.13.3</ecNumber>
    </recommendedName>
</protein>
<dbReference type="PROSITE" id="PS50113">
    <property type="entry name" value="PAC"/>
    <property type="match status" value="2"/>
</dbReference>
<keyword evidence="14" id="KW-1185">Reference proteome</keyword>
<dbReference type="InterPro" id="IPR000014">
    <property type="entry name" value="PAS"/>
</dbReference>
<accession>A0ABW0ZFT2</accession>
<name>A0ABW0ZFT2_9ACTN</name>
<dbReference type="SUPFAM" id="SSF55874">
    <property type="entry name" value="ATPase domain of HSP90 chaperone/DNA topoisomerase II/histidine kinase"/>
    <property type="match status" value="1"/>
</dbReference>
<dbReference type="Pfam" id="PF02518">
    <property type="entry name" value="HATPase_c"/>
    <property type="match status" value="1"/>
</dbReference>
<dbReference type="SMART" id="SM00387">
    <property type="entry name" value="HATPase_c"/>
    <property type="match status" value="1"/>
</dbReference>
<dbReference type="Gene3D" id="3.30.450.20">
    <property type="entry name" value="PAS domain"/>
    <property type="match status" value="2"/>
</dbReference>
<evidence type="ECO:0000256" key="7">
    <source>
        <dbReference type="ARBA" id="ARBA00023012"/>
    </source>
</evidence>
<dbReference type="SUPFAM" id="SSF47384">
    <property type="entry name" value="Homodimeric domain of signal transducing histidine kinase"/>
    <property type="match status" value="1"/>
</dbReference>
<dbReference type="PANTHER" id="PTHR43047">
    <property type="entry name" value="TWO-COMPONENT HISTIDINE PROTEIN KINASE"/>
    <property type="match status" value="1"/>
</dbReference>
<dbReference type="InterPro" id="IPR036097">
    <property type="entry name" value="HisK_dim/P_sf"/>
</dbReference>
<dbReference type="Gene3D" id="3.30.565.10">
    <property type="entry name" value="Histidine kinase-like ATPase, C-terminal domain"/>
    <property type="match status" value="1"/>
</dbReference>
<evidence type="ECO:0000313" key="14">
    <source>
        <dbReference type="Proteomes" id="UP001596072"/>
    </source>
</evidence>
<dbReference type="Proteomes" id="UP001596072">
    <property type="component" value="Unassembled WGS sequence"/>
</dbReference>
<dbReference type="InterPro" id="IPR000700">
    <property type="entry name" value="PAS-assoc_C"/>
</dbReference>
<dbReference type="Gene3D" id="1.10.287.130">
    <property type="match status" value="1"/>
</dbReference>
<dbReference type="PANTHER" id="PTHR43047:SF72">
    <property type="entry name" value="OSMOSENSING HISTIDINE PROTEIN KINASE SLN1"/>
    <property type="match status" value="1"/>
</dbReference>
<dbReference type="EMBL" id="JBHSNS010000001">
    <property type="protein sequence ID" value="MFC5727350.1"/>
    <property type="molecule type" value="Genomic_DNA"/>
</dbReference>
<dbReference type="SUPFAM" id="SSF52172">
    <property type="entry name" value="CheY-like"/>
    <property type="match status" value="1"/>
</dbReference>
<dbReference type="CDD" id="cd00075">
    <property type="entry name" value="HATPase"/>
    <property type="match status" value="1"/>
</dbReference>
<dbReference type="InterPro" id="IPR036890">
    <property type="entry name" value="HATPase_C_sf"/>
</dbReference>
<proteinExistence type="predicted"/>
<sequence>MPERPTVVIVDDSAELRVVVRSRLEASGLFDVVGEAGDGGEAMLLAHKLSPTLMLLDTSMPIMDGLEALPLVLAVSPDTKVVVFTGFEEVGLAIRARELGAVDLIEKSVPIDKLPELLWQHVGGGPEARPPRPGGLRIARGIDQAAARDQAALDEHLERYREVFHQAAIGMATMTLNGSIVRANSELAAMVHREPADLVGLDYGVLTRRHGDQLDDALARITEGDEELATFEHPLVTDDGASTLRVSLAPIRDSAGKPLYVFAQVQDITPEVELRRSEEMFRLLVTAVRDYAIYMLDVDGRVASWNAGAQNIKGYAADEILGRHYRVFYPEAEREARHPEHNLQMALREGAYAEEGWRVRRDGSRFWASVVITAVYDDAGRHRGFAKVTRDQTQQRAHEEQRRRAIEQQAQLLAITAHELRTPTAVIEGSVSMLREGDDLALDELSRLLDAMSSSAQRLQRLVADLSSASNMHADALALRPERLSLQATLIAAAERVRAVHPTARIGLDVAQDVDLVADPARVGQALDNLLENALRHGRTPVMLHGEPTEDGVRVLVSDAGPGVEPRLVDRLFERFAHAGSAGSTGLGLHLVREIARSHGGEVSYLPPGDGRRTAFAVELPSLPRAPGV</sequence>
<keyword evidence="4 8" id="KW-0597">Phosphoprotein</keyword>
<evidence type="ECO:0000256" key="2">
    <source>
        <dbReference type="ARBA" id="ARBA00004236"/>
    </source>
</evidence>
<comment type="caution">
    <text evidence="13">The sequence shown here is derived from an EMBL/GenBank/DDBJ whole genome shotgun (WGS) entry which is preliminary data.</text>
</comment>
<keyword evidence="6" id="KW-0418">Kinase</keyword>
<evidence type="ECO:0000259" key="9">
    <source>
        <dbReference type="PROSITE" id="PS50109"/>
    </source>
</evidence>
<dbReference type="SMART" id="SM00091">
    <property type="entry name" value="PAS"/>
    <property type="match status" value="2"/>
</dbReference>
<dbReference type="PROSITE" id="PS50110">
    <property type="entry name" value="RESPONSE_REGULATORY"/>
    <property type="match status" value="1"/>
</dbReference>
<dbReference type="RefSeq" id="WP_136433731.1">
    <property type="nucleotide sequence ID" value="NZ_JBHSNS010000001.1"/>
</dbReference>
<dbReference type="PROSITE" id="PS50112">
    <property type="entry name" value="PAS"/>
    <property type="match status" value="1"/>
</dbReference>
<feature type="domain" description="PAS" evidence="11">
    <location>
        <begin position="277"/>
        <end position="350"/>
    </location>
</feature>
<feature type="domain" description="Response regulatory" evidence="10">
    <location>
        <begin position="6"/>
        <end position="122"/>
    </location>
</feature>
<dbReference type="Pfam" id="PF00512">
    <property type="entry name" value="HisKA"/>
    <property type="match status" value="1"/>
</dbReference>
<dbReference type="Pfam" id="PF00072">
    <property type="entry name" value="Response_reg"/>
    <property type="match status" value="1"/>
</dbReference>
<dbReference type="InterPro" id="IPR003661">
    <property type="entry name" value="HisK_dim/P_dom"/>
</dbReference>
<dbReference type="Pfam" id="PF13426">
    <property type="entry name" value="PAS_9"/>
    <property type="match status" value="1"/>
</dbReference>